<dbReference type="EMBL" id="JARBHB010000007">
    <property type="protein sequence ID" value="KAJ8878293.1"/>
    <property type="molecule type" value="Genomic_DNA"/>
</dbReference>
<protein>
    <submittedName>
        <fullName evidence="3">Uncharacterized protein</fullName>
    </submittedName>
</protein>
<feature type="compositionally biased region" description="Polar residues" evidence="2">
    <location>
        <begin position="57"/>
        <end position="70"/>
    </location>
</feature>
<reference evidence="3 4" key="1">
    <citation type="submission" date="2023-02" db="EMBL/GenBank/DDBJ databases">
        <title>LHISI_Scaffold_Assembly.</title>
        <authorList>
            <person name="Stuart O.P."/>
            <person name="Cleave R."/>
            <person name="Magrath M.J.L."/>
            <person name="Mikheyev A.S."/>
        </authorList>
    </citation>
    <scope>NUCLEOTIDE SEQUENCE [LARGE SCALE GENOMIC DNA]</scope>
    <source>
        <strain evidence="3">Daus_M_001</strain>
        <tissue evidence="3">Leg muscle</tissue>
    </source>
</reference>
<keyword evidence="4" id="KW-1185">Reference proteome</keyword>
<feature type="region of interest" description="Disordered" evidence="2">
    <location>
        <begin position="55"/>
        <end position="76"/>
    </location>
</feature>
<keyword evidence="1" id="KW-0175">Coiled coil</keyword>
<dbReference type="Proteomes" id="UP001159363">
    <property type="component" value="Chromosome 6"/>
</dbReference>
<accession>A0ABQ9H1W1</accession>
<sequence length="448" mass="50102">MSGNARRNAEKLYHLEGLFTDLKADIACISKQNEALEEKILSTMRCVTREYLPDIHQPTTKGEPTQSGTTSDKDHNSVTVSYENCLGQEVTQAVQIQSTQILERTNCPTVPSSSSAVIGNQPDEIGVSPHTPMLVKENVSSPGLLEVERKHPPAMLHNKQQRGGTWAADDKLVLLWSQEANIKNSNNISSSNVKESEGPKVTTAWPKYGARGHGFALKDTDQNDSSCDILGTEFVDKCTELREEHEEQRLMNQDMARSRTTYDVLKGLATYPQRQHSFNVEVPRCITTETKQTCADLMEMTRDDPASGESCSDKLEKAGASKKDIERLVHLLYKVHGMEHHQNPDKDVEEDVRKENEELRRLLSALQDQLALKNEEMLTASNKVGELSDSLSQLKEGERQSAQVIADLQEDVRQAQGERDNLRRCVDSGFGAMQDKIRELKSLMGRGK</sequence>
<evidence type="ECO:0000313" key="4">
    <source>
        <dbReference type="Proteomes" id="UP001159363"/>
    </source>
</evidence>
<evidence type="ECO:0000313" key="3">
    <source>
        <dbReference type="EMBL" id="KAJ8878293.1"/>
    </source>
</evidence>
<organism evidence="3 4">
    <name type="scientific">Dryococelus australis</name>
    <dbReference type="NCBI Taxonomy" id="614101"/>
    <lineage>
        <taxon>Eukaryota</taxon>
        <taxon>Metazoa</taxon>
        <taxon>Ecdysozoa</taxon>
        <taxon>Arthropoda</taxon>
        <taxon>Hexapoda</taxon>
        <taxon>Insecta</taxon>
        <taxon>Pterygota</taxon>
        <taxon>Neoptera</taxon>
        <taxon>Polyneoptera</taxon>
        <taxon>Phasmatodea</taxon>
        <taxon>Verophasmatodea</taxon>
        <taxon>Anareolatae</taxon>
        <taxon>Phasmatidae</taxon>
        <taxon>Eurycanthinae</taxon>
        <taxon>Dryococelus</taxon>
    </lineage>
</organism>
<comment type="caution">
    <text evidence="3">The sequence shown here is derived from an EMBL/GenBank/DDBJ whole genome shotgun (WGS) entry which is preliminary data.</text>
</comment>
<feature type="coiled-coil region" evidence="1">
    <location>
        <begin position="349"/>
        <end position="425"/>
    </location>
</feature>
<name>A0ABQ9H1W1_9NEOP</name>
<gene>
    <name evidence="3" type="ORF">PR048_018870</name>
</gene>
<evidence type="ECO:0000256" key="2">
    <source>
        <dbReference type="SAM" id="MobiDB-lite"/>
    </source>
</evidence>
<evidence type="ECO:0000256" key="1">
    <source>
        <dbReference type="SAM" id="Coils"/>
    </source>
</evidence>
<proteinExistence type="predicted"/>